<sequence>MSSFCFVSCDATRSFTCDDVKPTQIENLNKNYHQQTAFIILTCLLMENNVVFSVGQTAAQNITGRKMTATHVLLLRTAAEAFCEKLTSVPANVKWCSRDCLSHP</sequence>
<dbReference type="EMBL" id="JAHQIW010006832">
    <property type="protein sequence ID" value="KAJ1370680.1"/>
    <property type="molecule type" value="Genomic_DNA"/>
</dbReference>
<proteinExistence type="predicted"/>
<name>A0AAD5R740_PARTN</name>
<evidence type="ECO:0000313" key="1">
    <source>
        <dbReference type="EMBL" id="KAJ1370680.1"/>
    </source>
</evidence>
<organism evidence="1 2">
    <name type="scientific">Parelaphostrongylus tenuis</name>
    <name type="common">Meningeal worm</name>
    <dbReference type="NCBI Taxonomy" id="148309"/>
    <lineage>
        <taxon>Eukaryota</taxon>
        <taxon>Metazoa</taxon>
        <taxon>Ecdysozoa</taxon>
        <taxon>Nematoda</taxon>
        <taxon>Chromadorea</taxon>
        <taxon>Rhabditida</taxon>
        <taxon>Rhabditina</taxon>
        <taxon>Rhabditomorpha</taxon>
        <taxon>Strongyloidea</taxon>
        <taxon>Metastrongylidae</taxon>
        <taxon>Parelaphostrongylus</taxon>
    </lineage>
</organism>
<comment type="caution">
    <text evidence="1">The sequence shown here is derived from an EMBL/GenBank/DDBJ whole genome shotgun (WGS) entry which is preliminary data.</text>
</comment>
<accession>A0AAD5R740</accession>
<reference evidence="1" key="1">
    <citation type="submission" date="2021-06" db="EMBL/GenBank/DDBJ databases">
        <title>Parelaphostrongylus tenuis whole genome reference sequence.</title>
        <authorList>
            <person name="Garwood T.J."/>
            <person name="Larsen P.A."/>
            <person name="Fountain-Jones N.M."/>
            <person name="Garbe J.R."/>
            <person name="Macchietto M.G."/>
            <person name="Kania S.A."/>
            <person name="Gerhold R.W."/>
            <person name="Richards J.E."/>
            <person name="Wolf T.M."/>
        </authorList>
    </citation>
    <scope>NUCLEOTIDE SEQUENCE</scope>
    <source>
        <strain evidence="1">MNPRO001-30</strain>
        <tissue evidence="1">Meninges</tissue>
    </source>
</reference>
<gene>
    <name evidence="1" type="ORF">KIN20_032467</name>
</gene>
<keyword evidence="2" id="KW-1185">Reference proteome</keyword>
<evidence type="ECO:0000313" key="2">
    <source>
        <dbReference type="Proteomes" id="UP001196413"/>
    </source>
</evidence>
<protein>
    <submittedName>
        <fullName evidence="1">Uncharacterized protein</fullName>
    </submittedName>
</protein>
<dbReference type="AlphaFoldDB" id="A0AAD5R740"/>
<dbReference type="Proteomes" id="UP001196413">
    <property type="component" value="Unassembled WGS sequence"/>
</dbReference>